<dbReference type="Proteomes" id="UP000030645">
    <property type="component" value="Unassembled WGS sequence"/>
</dbReference>
<dbReference type="OrthoDB" id="1478893at2759"/>
<dbReference type="KEGG" id="mnt:21399391"/>
<proteinExistence type="predicted"/>
<name>W9QNV3_9ROSA</name>
<evidence type="ECO:0000259" key="2">
    <source>
        <dbReference type="Pfam" id="PF14577"/>
    </source>
</evidence>
<feature type="domain" description="Sieve element occlusion N-terminal" evidence="1">
    <location>
        <begin position="40"/>
        <end position="315"/>
    </location>
</feature>
<protein>
    <submittedName>
        <fullName evidence="3">Uncharacterized protein</fullName>
    </submittedName>
</protein>
<dbReference type="EMBL" id="KE343450">
    <property type="protein sequence ID" value="EXB29852.1"/>
    <property type="molecule type" value="Genomic_DNA"/>
</dbReference>
<dbReference type="Pfam" id="PF14577">
    <property type="entry name" value="SEO_C"/>
    <property type="match status" value="1"/>
</dbReference>
<dbReference type="eggNOG" id="ENOG502SJ4F">
    <property type="taxonomic scope" value="Eukaryota"/>
</dbReference>
<reference evidence="4" key="1">
    <citation type="submission" date="2013-01" db="EMBL/GenBank/DDBJ databases">
        <title>Draft Genome Sequence of a Mulberry Tree, Morus notabilis C.K. Schneid.</title>
        <authorList>
            <person name="He N."/>
            <person name="Zhao S."/>
        </authorList>
    </citation>
    <scope>NUCLEOTIDE SEQUENCE</scope>
</reference>
<feature type="domain" description="Sieve element occlusion C-terminal" evidence="2">
    <location>
        <begin position="500"/>
        <end position="703"/>
    </location>
</feature>
<dbReference type="STRING" id="981085.W9QNV3"/>
<dbReference type="GO" id="GO:0010088">
    <property type="term" value="P:phloem development"/>
    <property type="evidence" value="ECO:0007669"/>
    <property type="project" value="InterPro"/>
</dbReference>
<evidence type="ECO:0000313" key="4">
    <source>
        <dbReference type="Proteomes" id="UP000030645"/>
    </source>
</evidence>
<dbReference type="InterPro" id="IPR039299">
    <property type="entry name" value="SEOA"/>
</dbReference>
<dbReference type="InterPro" id="IPR027944">
    <property type="entry name" value="SEO_C"/>
</dbReference>
<dbReference type="AlphaFoldDB" id="W9QNV3"/>
<dbReference type="InterPro" id="IPR027942">
    <property type="entry name" value="SEO_N"/>
</dbReference>
<keyword evidence="4" id="KW-1185">Reference proteome</keyword>
<dbReference type="PANTHER" id="PTHR33232:SF18">
    <property type="entry name" value="PROTEIN SIEVE ELEMENT OCCLUSION B-LIKE"/>
    <property type="match status" value="1"/>
</dbReference>
<organism evidence="3 4">
    <name type="scientific">Morus notabilis</name>
    <dbReference type="NCBI Taxonomy" id="981085"/>
    <lineage>
        <taxon>Eukaryota</taxon>
        <taxon>Viridiplantae</taxon>
        <taxon>Streptophyta</taxon>
        <taxon>Embryophyta</taxon>
        <taxon>Tracheophyta</taxon>
        <taxon>Spermatophyta</taxon>
        <taxon>Magnoliopsida</taxon>
        <taxon>eudicotyledons</taxon>
        <taxon>Gunneridae</taxon>
        <taxon>Pentapetalae</taxon>
        <taxon>rosids</taxon>
        <taxon>fabids</taxon>
        <taxon>Rosales</taxon>
        <taxon>Moraceae</taxon>
        <taxon>Moreae</taxon>
        <taxon>Morus</taxon>
    </lineage>
</organism>
<accession>W9QNV3</accession>
<dbReference type="Pfam" id="PF14576">
    <property type="entry name" value="SEO_N"/>
    <property type="match status" value="1"/>
</dbReference>
<sequence>MASITHKSLLLTADQSTKPAEGAAKPADALSAELSLFTMSDNKIMDLIYESHVHSDQSFDEASLFAVVENILKHTFQVVDKVVQGIHIDADIEEKSPKGSLSVPLCTLKQINSEMSCKSLGEETTHKVALSILNNLRSYTWEAKAVLTLATFAIEYGDFWLLAQLHHAHVHDQMTKALEILKRVPAVIRPLELQKRRQAILELNDLVRATLRVIENIFEFENLSKSDPKDVPALSVATDHFPVDVYWVILTIVACTTKLDLLAHDSDEFKSLDLSPYSQKIQYIINKFKTQLLLCRKQIEELDHYRRLCKLMQTPTEIMEILKALIFSKDNVLPQHRFLIFTREINIQPLFDGSTNKMVKIDVLKRKNIFLFISGLDITENDISVLYPIYEGIKNKSQYKIVWQPIVEQWNDNLRRTYDRLRARMPWYSVQFFSRIAGFKFIREKWNFKGKPLVVALNPQGKVENPNALHLIRVWGMKAFPFNKTAEESVSNQLNWIGPIARDIDPVIQTWIEEEKYIFFYGGKDKEWRQQFAEKVTTLANDPVFKEARISVELFRVGKTNKGEDEDDGDDHGVVGRFWTAIEGLFFTKAHKEVDPVSQEIQKLLSYKNESGWFVLSKGSTVVVAGHGYTILRVFEEFEKWKEVVKQKGFEVTIKEYHGKALLTIRQCCRLDIPTVVGKVPETMKCPECTRVMESYVSYKCCHVDGAHH</sequence>
<evidence type="ECO:0000259" key="1">
    <source>
        <dbReference type="Pfam" id="PF14576"/>
    </source>
</evidence>
<dbReference type="PANTHER" id="PTHR33232">
    <property type="entry name" value="PROTEIN SIEVE ELEMENT OCCLUSION B-LIKE"/>
    <property type="match status" value="1"/>
</dbReference>
<gene>
    <name evidence="3" type="ORF">L484_016341</name>
</gene>
<evidence type="ECO:0000313" key="3">
    <source>
        <dbReference type="EMBL" id="EXB29852.1"/>
    </source>
</evidence>